<evidence type="ECO:0000256" key="3">
    <source>
        <dbReference type="ARBA" id="ARBA00022490"/>
    </source>
</evidence>
<evidence type="ECO:0000256" key="5">
    <source>
        <dbReference type="ARBA" id="ARBA00022801"/>
    </source>
</evidence>
<dbReference type="InterPro" id="IPR029414">
    <property type="entry name" value="Tricorn_PDZ"/>
</dbReference>
<dbReference type="Gene3D" id="2.130.10.10">
    <property type="entry name" value="YVTN repeat-like/Quinoprotein amine dehydrogenase"/>
    <property type="match status" value="1"/>
</dbReference>
<keyword evidence="6 7" id="KW-0720">Serine protease</keyword>
<evidence type="ECO:0000313" key="9">
    <source>
        <dbReference type="EMBL" id="MFC3460140.1"/>
    </source>
</evidence>
<evidence type="ECO:0000259" key="8">
    <source>
        <dbReference type="SMART" id="SM00245"/>
    </source>
</evidence>
<feature type="domain" description="Tail specific protease" evidence="8">
    <location>
        <begin position="835"/>
        <end position="1040"/>
    </location>
</feature>
<dbReference type="Pfam" id="PF14684">
    <property type="entry name" value="Tricorn_C1"/>
    <property type="match status" value="1"/>
</dbReference>
<dbReference type="SUPFAM" id="SSF50156">
    <property type="entry name" value="PDZ domain-like"/>
    <property type="match status" value="1"/>
</dbReference>
<dbReference type="PANTHER" id="PTHR43253">
    <property type="entry name" value="TRICORN PROTEASE HOMOLOG 2-RELATED"/>
    <property type="match status" value="1"/>
</dbReference>
<dbReference type="EMBL" id="JBHRVV010000001">
    <property type="protein sequence ID" value="MFC3460140.1"/>
    <property type="molecule type" value="Genomic_DNA"/>
</dbReference>
<dbReference type="SUPFAM" id="SSF63825">
    <property type="entry name" value="YWTD domain"/>
    <property type="match status" value="1"/>
</dbReference>
<accession>A0ABV7PNA7</accession>
<keyword evidence="3 7" id="KW-0963">Cytoplasm</keyword>
<organism evidence="9 10">
    <name type="scientific">Massilia haematophila</name>
    <dbReference type="NCBI Taxonomy" id="457923"/>
    <lineage>
        <taxon>Bacteria</taxon>
        <taxon>Pseudomonadati</taxon>
        <taxon>Pseudomonadota</taxon>
        <taxon>Betaproteobacteria</taxon>
        <taxon>Burkholderiales</taxon>
        <taxon>Oxalobacteraceae</taxon>
        <taxon>Telluria group</taxon>
        <taxon>Massilia</taxon>
    </lineage>
</organism>
<dbReference type="InterPro" id="IPR015943">
    <property type="entry name" value="WD40/YVTN_repeat-like_dom_sf"/>
</dbReference>
<dbReference type="Gene3D" id="3.90.226.10">
    <property type="entry name" value="2-enoyl-CoA Hydratase, Chain A, domain 1"/>
    <property type="match status" value="1"/>
</dbReference>
<dbReference type="InterPro" id="IPR012393">
    <property type="entry name" value="Tricorn_protease"/>
</dbReference>
<dbReference type="Gene3D" id="2.30.42.10">
    <property type="match status" value="1"/>
</dbReference>
<evidence type="ECO:0000256" key="4">
    <source>
        <dbReference type="ARBA" id="ARBA00022670"/>
    </source>
</evidence>
<evidence type="ECO:0000256" key="6">
    <source>
        <dbReference type="ARBA" id="ARBA00022825"/>
    </source>
</evidence>
<dbReference type="Gene3D" id="2.120.10.60">
    <property type="entry name" value="Tricorn protease N-terminal domain"/>
    <property type="match status" value="1"/>
</dbReference>
<dbReference type="SUPFAM" id="SSF52096">
    <property type="entry name" value="ClpP/crotonase"/>
    <property type="match status" value="1"/>
</dbReference>
<dbReference type="Pfam" id="PF14685">
    <property type="entry name" value="PDZ_Tricorn"/>
    <property type="match status" value="1"/>
</dbReference>
<dbReference type="InterPro" id="IPR029045">
    <property type="entry name" value="ClpP/crotonase-like_dom_sf"/>
</dbReference>
<proteinExistence type="inferred from homology"/>
<comment type="similarity">
    <text evidence="2 7">Belongs to the peptidase S41B family.</text>
</comment>
<dbReference type="RefSeq" id="WP_379736763.1">
    <property type="nucleotide sequence ID" value="NZ_JBHRVV010000001.1"/>
</dbReference>
<dbReference type="SMART" id="SM00245">
    <property type="entry name" value="TSPc"/>
    <property type="match status" value="1"/>
</dbReference>
<comment type="subcellular location">
    <subcellularLocation>
        <location evidence="1 7">Cytoplasm</location>
    </subcellularLocation>
</comment>
<comment type="function">
    <text evidence="7">Degrades oligopeptides.</text>
</comment>
<dbReference type="Gene3D" id="3.30.750.44">
    <property type="match status" value="1"/>
</dbReference>
<keyword evidence="5 7" id="KW-0378">Hydrolase</keyword>
<dbReference type="InterPro" id="IPR028204">
    <property type="entry name" value="Tricorn_C1"/>
</dbReference>
<keyword evidence="4 7" id="KW-0645">Protease</keyword>
<dbReference type="SUPFAM" id="SSF82171">
    <property type="entry name" value="DPP6 N-terminal domain-like"/>
    <property type="match status" value="1"/>
</dbReference>
<dbReference type="Pfam" id="PF26550">
    <property type="entry name" value="Tricorn_2nd"/>
    <property type="match status" value="1"/>
</dbReference>
<name>A0ABV7PNA7_9BURK</name>
<dbReference type="Proteomes" id="UP001595665">
    <property type="component" value="Unassembled WGS sequence"/>
</dbReference>
<dbReference type="EC" id="3.4.21.-" evidence="7"/>
<dbReference type="Pfam" id="PF26549">
    <property type="entry name" value="Tricorn_N"/>
    <property type="match status" value="1"/>
</dbReference>
<evidence type="ECO:0000313" key="10">
    <source>
        <dbReference type="Proteomes" id="UP001595665"/>
    </source>
</evidence>
<keyword evidence="10" id="KW-1185">Reference proteome</keyword>
<dbReference type="Pfam" id="PF03572">
    <property type="entry name" value="Peptidase_S41"/>
    <property type="match status" value="1"/>
</dbReference>
<reference evidence="10" key="1">
    <citation type="journal article" date="2019" name="Int. J. Syst. Evol. Microbiol.">
        <title>The Global Catalogue of Microorganisms (GCM) 10K type strain sequencing project: providing services to taxonomists for standard genome sequencing and annotation.</title>
        <authorList>
            <consortium name="The Broad Institute Genomics Platform"/>
            <consortium name="The Broad Institute Genome Sequencing Center for Infectious Disease"/>
            <person name="Wu L."/>
            <person name="Ma J."/>
        </authorList>
    </citation>
    <scope>NUCLEOTIDE SEQUENCE [LARGE SCALE GENOMIC DNA]</scope>
    <source>
        <strain evidence="10">CCM 7480</strain>
    </source>
</reference>
<sequence length="1082" mass="119970">MAFPKPAVGSTLPTPSRSWKFIPSLLAFTLLVNGAAAFAALPRYPQAYDGKIVFGANEHLWTVPRSGGTAVQLTKGPGTDVYPRVSPDGRWIAYTGMNNAGSDVWVIPAAGGNAMRLTYHNGRGLDNIVVTWSPDSRYIVYLSQHTQWNRLVRELYRVPVAGGLPEAMPLDNAVGMATYGPDGHTIAYNRLLTQSGNWKRYDGGMSREVFTYDFETRELRRLTDWAGINGFPMWYGRKIYYLSDQDSERRANIWMLDLDTNQRRQVTHFTDYDIDTPALGDNAITFQQGGKLYRLDLPNERLGEVKVSLPGDNPRTMKRTVAVKDLVRGAAVVRDGDLDLPDRVNYALAPDGRHSLFSARGELFSVPTQDGRPVNLTNSAGVEEDAPAWSPDNRTVAYVTEVDGARQVAVRSVDGGPERLLTHFEKGYFFTPVFAPDGRSLSFSDGEHRLWLIGMDGGAPRQVAQDKRQGIHDQVFSPDGRWLAFSMAATAKRRDLYLYEIATGRTHRLGKGEGTDANPAWSPDGKRLYFTSARHVNAVPSDQEIDFAMVKSTGIYAIHLPDSTEIMVPENLMAQAVAVPVEPGNIVQLDARKGRLYYLTQPIPLFNGVLKGEKPTLHRFDIDTEKDSVVAEGLDSYSLSLDGEKVLVKQGDDYSVLDAEPGAAAAPAQRLDLDRLRVTVDPSVEWAQMFHHAWRLQRDLFVSPTMNGQNWDAVRVRYAKLLPLLGSRSDLNWLLGEMLGELSNSHMYVGGGDDGHAADTPDRPRLGVDWALDRNTGRYKLAKIHAGDNTLREYRSPLRQPGLPVKAGNYVLAINGMELRAPMVPDALLQGLNASSPVDLDVADSPQGTRRHVRVQPVVNEMNLRELAWIEHNRETVDRLSSGRVGYVYLADMGQRGLEQFTRQFYAQLNRQALIMDVRWNGGGSVADYMIERLRRTQAAFNGNRTGAMDTQPQELGAGPKVILINRWTGSNGELFPYLFQQYGLGQAVGTRTWGGLRGYNGNVQLIDGGFITIPSRAVYGMQRKEVVENHGVDPDVVVENMPADLLAGHDAQLETAVKLMIEAIDGQANRLPDQATAESRQ</sequence>
<dbReference type="CDD" id="cd07562">
    <property type="entry name" value="Peptidase_S41_TRI"/>
    <property type="match status" value="1"/>
</dbReference>
<evidence type="ECO:0000256" key="2">
    <source>
        <dbReference type="ARBA" id="ARBA00008524"/>
    </source>
</evidence>
<dbReference type="InterPro" id="IPR036034">
    <property type="entry name" value="PDZ_sf"/>
</dbReference>
<gene>
    <name evidence="9" type="ORF">ACFOPH_18060</name>
</gene>
<dbReference type="InterPro" id="IPR005151">
    <property type="entry name" value="Tail-specific_protease"/>
</dbReference>
<dbReference type="PANTHER" id="PTHR43253:SF1">
    <property type="entry name" value="TRICORN PROTEASE HOMOLOG 2-RELATED"/>
    <property type="match status" value="1"/>
</dbReference>
<comment type="caution">
    <text evidence="9">The sequence shown here is derived from an EMBL/GenBank/DDBJ whole genome shotgun (WGS) entry which is preliminary data.</text>
</comment>
<protein>
    <recommendedName>
        <fullName evidence="7">Tricorn protease homolog</fullName>
        <ecNumber evidence="7">3.4.21.-</ecNumber>
    </recommendedName>
</protein>
<evidence type="ECO:0000256" key="7">
    <source>
        <dbReference type="PIRNR" id="PIRNR036421"/>
    </source>
</evidence>
<dbReference type="PIRSF" id="PIRSF036421">
    <property type="entry name" value="Tricorn_protease"/>
    <property type="match status" value="1"/>
</dbReference>
<evidence type="ECO:0000256" key="1">
    <source>
        <dbReference type="ARBA" id="ARBA00004496"/>
    </source>
</evidence>